<accession>A0A6N2K3H8</accession>
<dbReference type="AlphaFoldDB" id="A0A6N2K3H8"/>
<reference evidence="1" key="1">
    <citation type="submission" date="2019-03" db="EMBL/GenBank/DDBJ databases">
        <authorList>
            <person name="Mank J."/>
            <person name="Almeida P."/>
        </authorList>
    </citation>
    <scope>NUCLEOTIDE SEQUENCE</scope>
    <source>
        <strain evidence="1">78183</strain>
    </source>
</reference>
<organism evidence="1">
    <name type="scientific">Salix viminalis</name>
    <name type="common">Common osier</name>
    <name type="synonym">Basket willow</name>
    <dbReference type="NCBI Taxonomy" id="40686"/>
    <lineage>
        <taxon>Eukaryota</taxon>
        <taxon>Viridiplantae</taxon>
        <taxon>Streptophyta</taxon>
        <taxon>Embryophyta</taxon>
        <taxon>Tracheophyta</taxon>
        <taxon>Spermatophyta</taxon>
        <taxon>Magnoliopsida</taxon>
        <taxon>eudicotyledons</taxon>
        <taxon>Gunneridae</taxon>
        <taxon>Pentapetalae</taxon>
        <taxon>rosids</taxon>
        <taxon>fabids</taxon>
        <taxon>Malpighiales</taxon>
        <taxon>Salicaceae</taxon>
        <taxon>Saliceae</taxon>
        <taxon>Salix</taxon>
    </lineage>
</organism>
<evidence type="ECO:0000313" key="1">
    <source>
        <dbReference type="EMBL" id="VFU22683.1"/>
    </source>
</evidence>
<proteinExistence type="predicted"/>
<dbReference type="EMBL" id="CAADRP010000080">
    <property type="protein sequence ID" value="VFU22683.1"/>
    <property type="molecule type" value="Genomic_DNA"/>
</dbReference>
<name>A0A6N2K3H8_SALVM</name>
<protein>
    <submittedName>
        <fullName evidence="1">Uncharacterized protein</fullName>
    </submittedName>
</protein>
<sequence>MKSLHDSSVSKGADMAAGILGHSDNQKLAEVMHSYFNSKSFAYMTLRKLIGRNVFAYNVLIGGCAGEED</sequence>
<gene>
    <name evidence="1" type="ORF">SVIM_LOCUS26674</name>
</gene>